<dbReference type="PANTHER" id="PTHR20882:SF14">
    <property type="entry name" value="CYTOPLASMIC TRNA 2-THIOLATION PROTEIN 2"/>
    <property type="match status" value="1"/>
</dbReference>
<comment type="caution">
    <text evidence="3">The sequence shown here is derived from an EMBL/GenBank/DDBJ whole genome shotgun (WGS) entry which is preliminary data.</text>
</comment>
<dbReference type="InterPro" id="IPR019407">
    <property type="entry name" value="CTU2"/>
</dbReference>
<dbReference type="HAMAP" id="MF_03054">
    <property type="entry name" value="CTU2"/>
    <property type="match status" value="1"/>
</dbReference>
<gene>
    <name evidence="3" type="ORF">QTP70_019394</name>
</gene>
<name>A0AAE0PY28_9TELE</name>
<proteinExistence type="inferred from homology"/>
<dbReference type="GO" id="GO:0002143">
    <property type="term" value="P:tRNA wobble position uridine thiolation"/>
    <property type="evidence" value="ECO:0007669"/>
    <property type="project" value="TreeGrafter"/>
</dbReference>
<evidence type="ECO:0000256" key="2">
    <source>
        <dbReference type="ARBA" id="ARBA00022694"/>
    </source>
</evidence>
<dbReference type="GO" id="GO:0016783">
    <property type="term" value="F:sulfurtransferase activity"/>
    <property type="evidence" value="ECO:0007669"/>
    <property type="project" value="TreeGrafter"/>
</dbReference>
<evidence type="ECO:0000313" key="4">
    <source>
        <dbReference type="Proteomes" id="UP001274896"/>
    </source>
</evidence>
<evidence type="ECO:0008006" key="5">
    <source>
        <dbReference type="Google" id="ProtNLM"/>
    </source>
</evidence>
<dbReference type="Proteomes" id="UP001274896">
    <property type="component" value="Unassembled WGS sequence"/>
</dbReference>
<keyword evidence="4" id="KW-1185">Reference proteome</keyword>
<keyword evidence="1" id="KW-0963">Cytoplasm</keyword>
<keyword evidence="2" id="KW-0819">tRNA processing</keyword>
<dbReference type="AlphaFoldDB" id="A0AAE0PY28"/>
<dbReference type="Gene3D" id="3.40.50.620">
    <property type="entry name" value="HUPs"/>
    <property type="match status" value="1"/>
</dbReference>
<evidence type="ECO:0000313" key="3">
    <source>
        <dbReference type="EMBL" id="KAK3509915.1"/>
    </source>
</evidence>
<dbReference type="Pfam" id="PF10288">
    <property type="entry name" value="CTU2"/>
    <property type="match status" value="1"/>
</dbReference>
<organism evidence="3 4">
    <name type="scientific">Hemibagrus guttatus</name>
    <dbReference type="NCBI Taxonomy" id="175788"/>
    <lineage>
        <taxon>Eukaryota</taxon>
        <taxon>Metazoa</taxon>
        <taxon>Chordata</taxon>
        <taxon>Craniata</taxon>
        <taxon>Vertebrata</taxon>
        <taxon>Euteleostomi</taxon>
        <taxon>Actinopterygii</taxon>
        <taxon>Neopterygii</taxon>
        <taxon>Teleostei</taxon>
        <taxon>Ostariophysi</taxon>
        <taxon>Siluriformes</taxon>
        <taxon>Bagridae</taxon>
        <taxon>Hemibagrus</taxon>
    </lineage>
</organism>
<dbReference type="GO" id="GO:0005829">
    <property type="term" value="C:cytosol"/>
    <property type="evidence" value="ECO:0007669"/>
    <property type="project" value="TreeGrafter"/>
</dbReference>
<dbReference type="InterPro" id="IPR014729">
    <property type="entry name" value="Rossmann-like_a/b/a_fold"/>
</dbReference>
<evidence type="ECO:0000256" key="1">
    <source>
        <dbReference type="ARBA" id="ARBA00022490"/>
    </source>
</evidence>
<dbReference type="GO" id="GO:0000049">
    <property type="term" value="F:tRNA binding"/>
    <property type="evidence" value="ECO:0007669"/>
    <property type="project" value="InterPro"/>
</dbReference>
<reference evidence="3" key="1">
    <citation type="submission" date="2023-06" db="EMBL/GenBank/DDBJ databases">
        <title>Male Hemibagrus guttatus genome.</title>
        <authorList>
            <person name="Bian C."/>
        </authorList>
    </citation>
    <scope>NUCLEOTIDE SEQUENCE</scope>
    <source>
        <strain evidence="3">Male_cb2023</strain>
        <tissue evidence="3">Muscle</tissue>
    </source>
</reference>
<protein>
    <recommendedName>
        <fullName evidence="5">Cytoplasmic tRNA 2-thiolation protein 2</fullName>
    </recommendedName>
</protein>
<feature type="non-terminal residue" evidence="3">
    <location>
        <position position="513"/>
    </location>
</feature>
<accession>A0AAE0PY28</accession>
<dbReference type="PANTHER" id="PTHR20882">
    <property type="entry name" value="CYTOPLASMIC TRNA 2-THIOLATION PROTEIN 2"/>
    <property type="match status" value="1"/>
</dbReference>
<sequence length="513" mass="56684">MCQVDEEYDSPLEQKSLPAFTKKCMKCKEGIAVLIIRVGDAFCRGCFKEYFIHKFRAMLGKNRVIFPGEKASIDIKQVLLAVSGGPASSCMLAQVQEGLSRDAPKKLRFMPGIIYIDEGGVCGQNAEKREKAAAQLESIFRNTGFPYHIVPLEQVFTLPESVLKPVCSREQPSSSASYKAAVDQHIRREVTRGQGEPAVEESQDALGRLHLQASTYKPEHRLALEGLFSSLKTLTAKQDMLHTLRQHLILHTARINGYSKVMMGDSCTRLAIKLLTNISLGRGAALAADTAFSDSRYGDVVMVRPMRDYSSKEIGFYNRLFEVESVFIPGLDTKTADKASIQRLTESFVVKLQANFPSTVSTVYRTSEKLNTASPPQSSTTEAAAKCLLCLCALDTRAGKLQHYPYEATAFHATLMSEQLSRRTREEKGQGDAGCCQGQNQACGDGSCCSTSRVPVATDLKSLLCYSCRLTVKDMTALETLPPYITAEAEKRQRRAAMKTEIDEFLLEDEGED</sequence>
<dbReference type="SUPFAM" id="SSF52402">
    <property type="entry name" value="Adenine nucleotide alpha hydrolases-like"/>
    <property type="match status" value="1"/>
</dbReference>
<dbReference type="EMBL" id="JAUCMX010000026">
    <property type="protein sequence ID" value="KAK3509915.1"/>
    <property type="molecule type" value="Genomic_DNA"/>
</dbReference>